<evidence type="ECO:0008006" key="6">
    <source>
        <dbReference type="Google" id="ProtNLM"/>
    </source>
</evidence>
<dbReference type="Proteomes" id="UP000541444">
    <property type="component" value="Unassembled WGS sequence"/>
</dbReference>
<evidence type="ECO:0000256" key="2">
    <source>
        <dbReference type="ARBA" id="ARBA00022737"/>
    </source>
</evidence>
<evidence type="ECO:0000256" key="1">
    <source>
        <dbReference type="ARBA" id="ARBA00007626"/>
    </source>
</evidence>
<comment type="similarity">
    <text evidence="1">Belongs to the PPR family. P subfamily.</text>
</comment>
<dbReference type="InterPro" id="IPR002885">
    <property type="entry name" value="PPR_rpt"/>
</dbReference>
<feature type="repeat" description="PPR" evidence="3">
    <location>
        <begin position="76"/>
        <end position="110"/>
    </location>
</feature>
<dbReference type="AlphaFoldDB" id="A0A7J7MSJ3"/>
<sequence>MMKLFERSVAAVVMKKKKIISELPLKVITFTSSFHSHHSNPHFEQFVRDRCKSGNLGIEEAKDLFDNAIQMRPSPSILLFTQLLGVICKLRQYSTVFTLFQTMESEGIRPDLVTFSTLINCFCQMGKADFVFAVVGNIFKSGFEPNIIIFNTLLKGLFKENRVKDAIQLFYKITEIGYTCDDFTYNISLMDYAKLGMLIKLLSCFRI</sequence>
<gene>
    <name evidence="4" type="ORF">GIB67_017302</name>
</gene>
<evidence type="ECO:0000313" key="5">
    <source>
        <dbReference type="Proteomes" id="UP000541444"/>
    </source>
</evidence>
<dbReference type="PANTHER" id="PTHR47941">
    <property type="entry name" value="PENTATRICOPEPTIDE REPEAT-CONTAINING PROTEIN 3, MITOCHONDRIAL"/>
    <property type="match status" value="1"/>
</dbReference>
<feature type="repeat" description="PPR" evidence="3">
    <location>
        <begin position="111"/>
        <end position="145"/>
    </location>
</feature>
<dbReference type="OrthoDB" id="185373at2759"/>
<dbReference type="EMBL" id="JACGCM010001263">
    <property type="protein sequence ID" value="KAF6157772.1"/>
    <property type="molecule type" value="Genomic_DNA"/>
</dbReference>
<dbReference type="Gene3D" id="1.25.40.10">
    <property type="entry name" value="Tetratricopeptide repeat domain"/>
    <property type="match status" value="1"/>
</dbReference>
<dbReference type="InterPro" id="IPR011990">
    <property type="entry name" value="TPR-like_helical_dom_sf"/>
</dbReference>
<dbReference type="PROSITE" id="PS51375">
    <property type="entry name" value="PPR"/>
    <property type="match status" value="3"/>
</dbReference>
<dbReference type="Pfam" id="PF13812">
    <property type="entry name" value="PPR_3"/>
    <property type="match status" value="1"/>
</dbReference>
<accession>A0A7J7MSJ3</accession>
<evidence type="ECO:0000313" key="4">
    <source>
        <dbReference type="EMBL" id="KAF6157772.1"/>
    </source>
</evidence>
<dbReference type="NCBIfam" id="TIGR00756">
    <property type="entry name" value="PPR"/>
    <property type="match status" value="3"/>
</dbReference>
<reference evidence="4 5" key="1">
    <citation type="journal article" date="2020" name="IScience">
        <title>Genome Sequencing of the Endangered Kingdonia uniflora (Circaeasteraceae, Ranunculales) Reveals Potential Mechanisms of Evolutionary Specialization.</title>
        <authorList>
            <person name="Sun Y."/>
            <person name="Deng T."/>
            <person name="Zhang A."/>
            <person name="Moore M.J."/>
            <person name="Landis J.B."/>
            <person name="Lin N."/>
            <person name="Zhang H."/>
            <person name="Zhang X."/>
            <person name="Huang J."/>
            <person name="Zhang X."/>
            <person name="Sun H."/>
            <person name="Wang H."/>
        </authorList>
    </citation>
    <scope>NUCLEOTIDE SEQUENCE [LARGE SCALE GENOMIC DNA]</scope>
    <source>
        <strain evidence="4">TB1705</strain>
        <tissue evidence="4">Leaf</tissue>
    </source>
</reference>
<protein>
    <recommendedName>
        <fullName evidence="6">Pentatricopeptide repeat-containing protein</fullName>
    </recommendedName>
</protein>
<organism evidence="4 5">
    <name type="scientific">Kingdonia uniflora</name>
    <dbReference type="NCBI Taxonomy" id="39325"/>
    <lineage>
        <taxon>Eukaryota</taxon>
        <taxon>Viridiplantae</taxon>
        <taxon>Streptophyta</taxon>
        <taxon>Embryophyta</taxon>
        <taxon>Tracheophyta</taxon>
        <taxon>Spermatophyta</taxon>
        <taxon>Magnoliopsida</taxon>
        <taxon>Ranunculales</taxon>
        <taxon>Circaeasteraceae</taxon>
        <taxon>Kingdonia</taxon>
    </lineage>
</organism>
<keyword evidence="2" id="KW-0677">Repeat</keyword>
<feature type="repeat" description="PPR" evidence="3">
    <location>
        <begin position="146"/>
        <end position="180"/>
    </location>
</feature>
<name>A0A7J7MSJ3_9MAGN</name>
<keyword evidence="5" id="KW-1185">Reference proteome</keyword>
<proteinExistence type="inferred from homology"/>
<evidence type="ECO:0000256" key="3">
    <source>
        <dbReference type="PROSITE-ProRule" id="PRU00708"/>
    </source>
</evidence>
<comment type="caution">
    <text evidence="4">The sequence shown here is derived from an EMBL/GenBank/DDBJ whole genome shotgun (WGS) entry which is preliminary data.</text>
</comment>